<reference evidence="2" key="1">
    <citation type="journal article" date="2010" name="Science">
        <title>Plasticity of animal genome architecture unmasked by rapid evolution of a pelagic tunicate.</title>
        <authorList>
            <person name="Denoeud F."/>
            <person name="Henriet S."/>
            <person name="Mungpakdee S."/>
            <person name="Aury J.M."/>
            <person name="Da Silva C."/>
            <person name="Brinkmann H."/>
            <person name="Mikhaleva J."/>
            <person name="Olsen L.C."/>
            <person name="Jubin C."/>
            <person name="Canestro C."/>
            <person name="Bouquet J.M."/>
            <person name="Danks G."/>
            <person name="Poulain J."/>
            <person name="Campsteijn C."/>
            <person name="Adamski M."/>
            <person name="Cross I."/>
            <person name="Yadetie F."/>
            <person name="Muffato M."/>
            <person name="Louis A."/>
            <person name="Butcher S."/>
            <person name="Tsagkogeorga G."/>
            <person name="Konrad A."/>
            <person name="Singh S."/>
            <person name="Jensen M.F."/>
            <person name="Cong E.H."/>
            <person name="Eikeseth-Otteraa H."/>
            <person name="Noel B."/>
            <person name="Anthouard V."/>
            <person name="Porcel B.M."/>
            <person name="Kachouri-Lafond R."/>
            <person name="Nishino A."/>
            <person name="Ugolini M."/>
            <person name="Chourrout P."/>
            <person name="Nishida H."/>
            <person name="Aasland R."/>
            <person name="Huzurbazar S."/>
            <person name="Westhof E."/>
            <person name="Delsuc F."/>
            <person name="Lehrach H."/>
            <person name="Reinhardt R."/>
            <person name="Weissenbach J."/>
            <person name="Roy S.W."/>
            <person name="Artiguenave F."/>
            <person name="Postlethwait J.H."/>
            <person name="Manak J.R."/>
            <person name="Thompson E.M."/>
            <person name="Jaillon O."/>
            <person name="Du Pasquier L."/>
            <person name="Boudinot P."/>
            <person name="Liberles D.A."/>
            <person name="Volff J.N."/>
            <person name="Philippe H."/>
            <person name="Lenhard B."/>
            <person name="Roest Crollius H."/>
            <person name="Wincker P."/>
            <person name="Chourrout D."/>
        </authorList>
    </citation>
    <scope>NUCLEOTIDE SEQUENCE [LARGE SCALE GENOMIC DNA]</scope>
</reference>
<evidence type="ECO:0000313" key="2">
    <source>
        <dbReference type="EMBL" id="CBY42934.1"/>
    </source>
</evidence>
<feature type="region of interest" description="Disordered" evidence="1">
    <location>
        <begin position="42"/>
        <end position="61"/>
    </location>
</feature>
<feature type="region of interest" description="Disordered" evidence="1">
    <location>
        <begin position="134"/>
        <end position="161"/>
    </location>
</feature>
<dbReference type="EMBL" id="FN657656">
    <property type="protein sequence ID" value="CBY42934.1"/>
    <property type="molecule type" value="Genomic_DNA"/>
</dbReference>
<feature type="compositionally biased region" description="Polar residues" evidence="1">
    <location>
        <begin position="44"/>
        <end position="61"/>
    </location>
</feature>
<accession>E4Z5F6</accession>
<evidence type="ECO:0000256" key="1">
    <source>
        <dbReference type="SAM" id="MobiDB-lite"/>
    </source>
</evidence>
<protein>
    <submittedName>
        <fullName evidence="2">Uncharacterized protein</fullName>
    </submittedName>
</protein>
<feature type="compositionally biased region" description="Polar residues" evidence="1">
    <location>
        <begin position="146"/>
        <end position="161"/>
    </location>
</feature>
<organism evidence="2">
    <name type="scientific">Oikopleura dioica</name>
    <name type="common">Tunicate</name>
    <dbReference type="NCBI Taxonomy" id="34765"/>
    <lineage>
        <taxon>Eukaryota</taxon>
        <taxon>Metazoa</taxon>
        <taxon>Chordata</taxon>
        <taxon>Tunicata</taxon>
        <taxon>Appendicularia</taxon>
        <taxon>Copelata</taxon>
        <taxon>Oikopleuridae</taxon>
        <taxon>Oikopleura</taxon>
    </lineage>
</organism>
<dbReference type="Proteomes" id="UP000011014">
    <property type="component" value="Unassembled WGS sequence"/>
</dbReference>
<sequence>MSCVPAKPPRSCFRCLATAADERSTLLRSSFPQLENWLRRFTKSPGNSPTDPKSAHASSTAVPMSARRCEILIEDATCSSPRLVDWRTSLIEERSDLITADTFVSMKPIVCLIWASSRRSDESSRRTPCQLKAIDRRSCSRRPSQKRFSTSPATFWTTTSS</sequence>
<dbReference type="AlphaFoldDB" id="E4Z5F6"/>
<name>E4Z5F6_OIKDI</name>
<gene>
    <name evidence="2" type="ORF">GSOID_T00026673001</name>
</gene>
<proteinExistence type="predicted"/>